<proteinExistence type="predicted"/>
<feature type="chain" id="PRO_5044562656" description="Capsule assembly protein Wzi" evidence="1">
    <location>
        <begin position="24"/>
        <end position="511"/>
    </location>
</feature>
<keyword evidence="4" id="KW-1185">Reference proteome</keyword>
<dbReference type="AlphaFoldDB" id="A0A1M6PS76"/>
<reference evidence="3 5" key="3">
    <citation type="submission" date="2017-02" db="EMBL/GenBank/DDBJ databases">
        <authorList>
            <person name="Peterson S.W."/>
        </authorList>
    </citation>
    <scope>NUCLEOTIDE SEQUENCE [LARGE SCALE GENOMIC DNA]</scope>
    <source>
        <strain evidence="3 5">ATCC 43854</strain>
    </source>
</reference>
<dbReference type="STRING" id="28122.SAMN02745108_00121"/>
<dbReference type="RefSeq" id="WP_095849569.1">
    <property type="nucleotide sequence ID" value="NZ_FRAW01000001.1"/>
</dbReference>
<organism evidence="2 4">
    <name type="scientific">Fibrobacter intestinalis</name>
    <dbReference type="NCBI Taxonomy" id="28122"/>
    <lineage>
        <taxon>Bacteria</taxon>
        <taxon>Pseudomonadati</taxon>
        <taxon>Fibrobacterota</taxon>
        <taxon>Fibrobacteria</taxon>
        <taxon>Fibrobacterales</taxon>
        <taxon>Fibrobacteraceae</taxon>
        <taxon>Fibrobacter</taxon>
    </lineage>
</organism>
<sequence length="511" mass="58568">MQKKWIEKRFLNCLAILSFVVCAAVSALASQGTSFFIGAKISGGFFGAPKSSVFATDTADRYGLNWRGLQIPLELARVYEQTIDPFFEAFVGGSYRDFSMYFYLPLRKDLEAWYEDDLSLNTTFSPNNVDINVPTKVYAKWEYGAGFVQIGRFKPDLGPSPNSLTLGGAPYHDAILWDFKAGFFRYDFFLSSLDAHLHGTPDVPGGEVDSTTEVWKQAHLQIDNQRKRQYTDPYKTLAYHRFGVDFNFLWFFFTEQSVIGGKQIEFRTINPFMFWHDNYATGYTKANAMFEFGFRPIRGSSFYYQFNIDDVKSPVGETGKNSTRGILSHMVGYNQKLKTKRFGDFDFRLDAVLTDPAAGNERLPLLKYTSRHIYHSNYRDQSSPNYADKFIVDYPLGYRRGPDAKDLWFTVDWKYKRHLLSLELAWLRQGDKELTVDYDEALACRRTLSGIVERQYVADLSYGISLGLGFSAKLGAGARRYKNLDHVRGENGVDFWGGASLSWDFSYKKVF</sequence>
<evidence type="ECO:0000256" key="1">
    <source>
        <dbReference type="SAM" id="SignalP"/>
    </source>
</evidence>
<dbReference type="EMBL" id="FRAW01000001">
    <property type="protein sequence ID" value="SHK10786.1"/>
    <property type="molecule type" value="Genomic_DNA"/>
</dbReference>
<evidence type="ECO:0000313" key="2">
    <source>
        <dbReference type="EMBL" id="SHK10786.1"/>
    </source>
</evidence>
<feature type="signal peptide" evidence="1">
    <location>
        <begin position="1"/>
        <end position="23"/>
    </location>
</feature>
<keyword evidence="1" id="KW-0732">Signal</keyword>
<protein>
    <recommendedName>
        <fullName evidence="6">Capsule assembly protein Wzi</fullName>
    </recommendedName>
</protein>
<reference evidence="4" key="1">
    <citation type="submission" date="2016-11" db="EMBL/GenBank/DDBJ databases">
        <authorList>
            <person name="Varghese N."/>
            <person name="Submissions S."/>
        </authorList>
    </citation>
    <scope>NUCLEOTIDE SEQUENCE [LARGE SCALE GENOMIC DNA]</scope>
    <source>
        <strain evidence="4">UWOS</strain>
    </source>
</reference>
<accession>A0A1T4JTV2</accession>
<gene>
    <name evidence="3" type="ORF">SAMN02745108_00121</name>
    <name evidence="2" type="ORF">SAMN05720469_10192</name>
</gene>
<reference evidence="2" key="2">
    <citation type="submission" date="2016-11" db="EMBL/GenBank/DDBJ databases">
        <authorList>
            <person name="Jaros S."/>
            <person name="Januszkiewicz K."/>
            <person name="Wedrychowicz H."/>
        </authorList>
    </citation>
    <scope>NUCLEOTIDE SEQUENCE [LARGE SCALE GENOMIC DNA]</scope>
    <source>
        <strain evidence="2">UWOS</strain>
    </source>
</reference>
<evidence type="ECO:0000313" key="3">
    <source>
        <dbReference type="EMBL" id="SJZ33571.1"/>
    </source>
</evidence>
<dbReference type="Proteomes" id="UP000190449">
    <property type="component" value="Unassembled WGS sequence"/>
</dbReference>
<accession>A0A1M6PS76</accession>
<name>A0A1M6PS76_9BACT</name>
<evidence type="ECO:0000313" key="5">
    <source>
        <dbReference type="Proteomes" id="UP000190449"/>
    </source>
</evidence>
<dbReference type="Proteomes" id="UP000184275">
    <property type="component" value="Unassembled WGS sequence"/>
</dbReference>
<evidence type="ECO:0008006" key="6">
    <source>
        <dbReference type="Google" id="ProtNLM"/>
    </source>
</evidence>
<dbReference type="EMBL" id="FUWU01000001">
    <property type="protein sequence ID" value="SJZ33571.1"/>
    <property type="molecule type" value="Genomic_DNA"/>
</dbReference>
<evidence type="ECO:0000313" key="4">
    <source>
        <dbReference type="Proteomes" id="UP000184275"/>
    </source>
</evidence>